<dbReference type="OrthoDB" id="9806837at2"/>
<keyword evidence="9" id="KW-1185">Reference proteome</keyword>
<dbReference type="InterPro" id="IPR018294">
    <property type="entry name" value="ISPD_synthase_CS"/>
</dbReference>
<dbReference type="PROSITE" id="PS01295">
    <property type="entry name" value="ISPD"/>
    <property type="match status" value="1"/>
</dbReference>
<dbReference type="PANTHER" id="PTHR32125">
    <property type="entry name" value="2-C-METHYL-D-ERYTHRITOL 4-PHOSPHATE CYTIDYLYLTRANSFERASE, CHLOROPLASTIC"/>
    <property type="match status" value="1"/>
</dbReference>
<dbReference type="InterPro" id="IPR001228">
    <property type="entry name" value="IspD"/>
</dbReference>
<dbReference type="InterPro" id="IPR029044">
    <property type="entry name" value="Nucleotide-diphossugar_trans"/>
</dbReference>
<dbReference type="EMBL" id="SMSE01000002">
    <property type="protein sequence ID" value="TDG13590.1"/>
    <property type="molecule type" value="Genomic_DNA"/>
</dbReference>
<comment type="function">
    <text evidence="7">Catalyzes the formation of 4-diphosphocytidyl-2-C-methyl-D-erythritol from CTP and 2-C-methyl-D-erythritol 4-phosphate (MEP).</text>
</comment>
<evidence type="ECO:0000256" key="5">
    <source>
        <dbReference type="ARBA" id="ARBA00022695"/>
    </source>
</evidence>
<dbReference type="Pfam" id="PF01128">
    <property type="entry name" value="IspD"/>
    <property type="match status" value="1"/>
</dbReference>
<dbReference type="SUPFAM" id="SSF53448">
    <property type="entry name" value="Nucleotide-diphospho-sugar transferases"/>
    <property type="match status" value="1"/>
</dbReference>
<dbReference type="GO" id="GO:0050518">
    <property type="term" value="F:2-C-methyl-D-erythritol 4-phosphate cytidylyltransferase activity"/>
    <property type="evidence" value="ECO:0007669"/>
    <property type="project" value="UniProtKB-UniRule"/>
</dbReference>
<feature type="site" description="Positions MEP for the nucleophilic attack" evidence="7">
    <location>
        <position position="155"/>
    </location>
</feature>
<dbReference type="PANTHER" id="PTHR32125:SF4">
    <property type="entry name" value="2-C-METHYL-D-ERYTHRITOL 4-PHOSPHATE CYTIDYLYLTRANSFERASE, CHLOROPLASTIC"/>
    <property type="match status" value="1"/>
</dbReference>
<keyword evidence="6 7" id="KW-0414">Isoprene biosynthesis</keyword>
<proteinExistence type="inferred from homology"/>
<dbReference type="GO" id="GO:0019288">
    <property type="term" value="P:isopentenyl diphosphate biosynthetic process, methylerythritol 4-phosphate pathway"/>
    <property type="evidence" value="ECO:0007669"/>
    <property type="project" value="UniProtKB-UniRule"/>
</dbReference>
<evidence type="ECO:0000256" key="1">
    <source>
        <dbReference type="ARBA" id="ARBA00001282"/>
    </source>
</evidence>
<name>A0A4R5LRX4_9GAMM</name>
<feature type="site" description="Positions MEP for the nucleophilic attack" evidence="7">
    <location>
        <position position="211"/>
    </location>
</feature>
<reference evidence="8 9" key="1">
    <citation type="submission" date="2019-03" db="EMBL/GenBank/DDBJ databases">
        <title>Seongchinamella monodicae gen. nov., sp. nov., a novel member of the Gammaproteobacteria isolated from a tidal mudflat of beach.</title>
        <authorList>
            <person name="Yang H.G."/>
            <person name="Kang J.W."/>
            <person name="Lee S.D."/>
        </authorList>
    </citation>
    <scope>NUCLEOTIDE SEQUENCE [LARGE SCALE GENOMIC DNA]</scope>
    <source>
        <strain evidence="8 9">GH4-78</strain>
    </source>
</reference>
<comment type="caution">
    <text evidence="8">The sequence shown here is derived from an EMBL/GenBank/DDBJ whole genome shotgun (WGS) entry which is preliminary data.</text>
</comment>
<evidence type="ECO:0000256" key="2">
    <source>
        <dbReference type="ARBA" id="ARBA00004787"/>
    </source>
</evidence>
<protein>
    <recommendedName>
        <fullName evidence="7">2-C-methyl-D-erythritol 4-phosphate cytidylyltransferase</fullName>
        <ecNumber evidence="7">2.7.7.60</ecNumber>
    </recommendedName>
    <alternativeName>
        <fullName evidence="7">4-diphosphocytidyl-2C-methyl-D-erythritol synthase</fullName>
    </alternativeName>
    <alternativeName>
        <fullName evidence="7">MEP cytidylyltransferase</fullName>
        <shortName evidence="7">MCT</shortName>
    </alternativeName>
</protein>
<dbReference type="CDD" id="cd02516">
    <property type="entry name" value="CDP-ME_synthetase"/>
    <property type="match status" value="1"/>
</dbReference>
<dbReference type="EC" id="2.7.7.60" evidence="7"/>
<evidence type="ECO:0000313" key="8">
    <source>
        <dbReference type="EMBL" id="TDG13590.1"/>
    </source>
</evidence>
<comment type="similarity">
    <text evidence="3 7">Belongs to the IspD/TarI cytidylyltransferase family. IspD subfamily.</text>
</comment>
<evidence type="ECO:0000256" key="6">
    <source>
        <dbReference type="ARBA" id="ARBA00023229"/>
    </source>
</evidence>
<feature type="site" description="Transition state stabilizer" evidence="7">
    <location>
        <position position="17"/>
    </location>
</feature>
<dbReference type="UniPathway" id="UPA00056">
    <property type="reaction ID" value="UER00093"/>
</dbReference>
<evidence type="ECO:0000256" key="4">
    <source>
        <dbReference type="ARBA" id="ARBA00022679"/>
    </source>
</evidence>
<keyword evidence="4 7" id="KW-0808">Transferase</keyword>
<dbReference type="Gene3D" id="3.90.550.10">
    <property type="entry name" value="Spore Coat Polysaccharide Biosynthesis Protein SpsA, Chain A"/>
    <property type="match status" value="1"/>
</dbReference>
<dbReference type="Proteomes" id="UP000295554">
    <property type="component" value="Unassembled WGS sequence"/>
</dbReference>
<dbReference type="InterPro" id="IPR034683">
    <property type="entry name" value="IspD/TarI"/>
</dbReference>
<dbReference type="InterPro" id="IPR050088">
    <property type="entry name" value="IspD/TarI_cytidylyltransf_bact"/>
</dbReference>
<comment type="catalytic activity">
    <reaction evidence="1 7">
        <text>2-C-methyl-D-erythritol 4-phosphate + CTP + H(+) = 4-CDP-2-C-methyl-D-erythritol + diphosphate</text>
        <dbReference type="Rhea" id="RHEA:13429"/>
        <dbReference type="ChEBI" id="CHEBI:15378"/>
        <dbReference type="ChEBI" id="CHEBI:33019"/>
        <dbReference type="ChEBI" id="CHEBI:37563"/>
        <dbReference type="ChEBI" id="CHEBI:57823"/>
        <dbReference type="ChEBI" id="CHEBI:58262"/>
        <dbReference type="EC" id="2.7.7.60"/>
    </reaction>
</comment>
<accession>A0A4R5LRX4</accession>
<dbReference type="AlphaFoldDB" id="A0A4R5LRX4"/>
<comment type="pathway">
    <text evidence="2 7">Isoprenoid biosynthesis; isopentenyl diphosphate biosynthesis via DXP pathway; isopentenyl diphosphate from 1-deoxy-D-xylulose 5-phosphate: step 2/6.</text>
</comment>
<dbReference type="FunFam" id="3.90.550.10:FF:000003">
    <property type="entry name" value="2-C-methyl-D-erythritol 4-phosphate cytidylyltransferase"/>
    <property type="match status" value="1"/>
</dbReference>
<gene>
    <name evidence="7 8" type="primary">ispD</name>
    <name evidence="8" type="ORF">E2F43_08650</name>
</gene>
<evidence type="ECO:0000256" key="3">
    <source>
        <dbReference type="ARBA" id="ARBA00009789"/>
    </source>
</evidence>
<dbReference type="HAMAP" id="MF_00108">
    <property type="entry name" value="IspD"/>
    <property type="match status" value="1"/>
</dbReference>
<evidence type="ECO:0000313" key="9">
    <source>
        <dbReference type="Proteomes" id="UP000295554"/>
    </source>
</evidence>
<evidence type="ECO:0000256" key="7">
    <source>
        <dbReference type="HAMAP-Rule" id="MF_00108"/>
    </source>
</evidence>
<sequence length="233" mass="24672">MNASLHGVIPAAGTGSRMAADRPKQYLQIGGHTLLEISAQTLLRVPGMASLTIALHPQDDRARGLPLLQDPRIRFTVGGEERADSVLAALLAITGTEDDWVLVHDAARPGLPLAAAQRLIERVLAAGRGGILALPLVDTIKRADREGLIEATLERDRLWRAQTPQMFRLGELTAALQQAAASGQGVTDEASAMELAGHPVQLVPGSPANLKVTLPEDLALAAWYLGAKEGVCE</sequence>
<keyword evidence="5 7" id="KW-0548">Nucleotidyltransferase</keyword>
<organism evidence="8 9">
    <name type="scientific">Seongchinamella unica</name>
    <dbReference type="NCBI Taxonomy" id="2547392"/>
    <lineage>
        <taxon>Bacteria</taxon>
        <taxon>Pseudomonadati</taxon>
        <taxon>Pseudomonadota</taxon>
        <taxon>Gammaproteobacteria</taxon>
        <taxon>Cellvibrionales</taxon>
        <taxon>Halieaceae</taxon>
        <taxon>Seongchinamella</taxon>
    </lineage>
</organism>
<dbReference type="NCBIfam" id="TIGR00453">
    <property type="entry name" value="ispD"/>
    <property type="match status" value="1"/>
</dbReference>
<feature type="site" description="Transition state stabilizer" evidence="7">
    <location>
        <position position="24"/>
    </location>
</feature>